<evidence type="ECO:0000256" key="3">
    <source>
        <dbReference type="ARBA" id="ARBA00023239"/>
    </source>
</evidence>
<feature type="active site" description="Proton donor/acceptor" evidence="5">
    <location>
        <position position="145"/>
    </location>
</feature>
<dbReference type="Gene3D" id="3.90.1140.10">
    <property type="entry name" value="Cyclic phosphodiesterase"/>
    <property type="match status" value="1"/>
</dbReference>
<organism evidence="7 8">
    <name type="scientific">Stachybotrys elegans</name>
    <dbReference type="NCBI Taxonomy" id="80388"/>
    <lineage>
        <taxon>Eukaryota</taxon>
        <taxon>Fungi</taxon>
        <taxon>Dikarya</taxon>
        <taxon>Ascomycota</taxon>
        <taxon>Pezizomycotina</taxon>
        <taxon>Sordariomycetes</taxon>
        <taxon>Hypocreomycetidae</taxon>
        <taxon>Hypocreales</taxon>
        <taxon>Stachybotryaceae</taxon>
        <taxon>Stachybotrys</taxon>
    </lineage>
</organism>
<evidence type="ECO:0000256" key="6">
    <source>
        <dbReference type="SAM" id="MobiDB-lite"/>
    </source>
</evidence>
<dbReference type="Proteomes" id="UP000813444">
    <property type="component" value="Unassembled WGS sequence"/>
</dbReference>
<evidence type="ECO:0000256" key="2">
    <source>
        <dbReference type="ARBA" id="ARBA00022801"/>
    </source>
</evidence>
<name>A0A8K0SIX4_9HYPO</name>
<sequence>MALVDYSSSSSSSAASSPSTSPADAAPSDEVGPSAKRRKISASDSTIGCGAGSDMPPLPPAFHDLYASTVRQSNVDDPSLHQGRKRQIPHVVGNWPTHLYVEWHPTVAQHDVLVQLVHHIQTTVGDEAKLHTFLTSDLGAPLPLHISLSRPMSLTTNDKDKFFDKLTDAITTTSTTPFTVNPRGLAWYKSPDSNRNFLIMRVNSPLGAKERTSPNPELMSLLTRCNTVAAQFNQLPLYQRNKNEAVGTAFHISIAWTFDVPTVETSIKALDSLSADQFRQLHSWEIDVSNIKVKIGNIISSVALRGLGSRVESSRSIFER</sequence>
<proteinExistence type="inferred from homology"/>
<keyword evidence="1 5" id="KW-0540">Nuclease</keyword>
<keyword evidence="3" id="KW-0456">Lyase</keyword>
<dbReference type="HAMAP" id="MF_03040">
    <property type="entry name" value="USB1"/>
    <property type="match status" value="1"/>
</dbReference>
<comment type="subcellular location">
    <subcellularLocation>
        <location evidence="5">Nucleus</location>
    </subcellularLocation>
</comment>
<dbReference type="OrthoDB" id="49151at2759"/>
<dbReference type="PANTHER" id="PTHR13522:SF3">
    <property type="entry name" value="U6 SNRNA PHOSPHODIESTERASE 1"/>
    <property type="match status" value="1"/>
</dbReference>
<gene>
    <name evidence="5" type="primary">USB1</name>
    <name evidence="7" type="ORF">B0I35DRAFT_275743</name>
</gene>
<keyword evidence="2 5" id="KW-0378">Hydrolase</keyword>
<dbReference type="EMBL" id="JAGPNK010000009">
    <property type="protein sequence ID" value="KAH7313568.1"/>
    <property type="molecule type" value="Genomic_DNA"/>
</dbReference>
<evidence type="ECO:0000313" key="8">
    <source>
        <dbReference type="Proteomes" id="UP000813444"/>
    </source>
</evidence>
<keyword evidence="8" id="KW-1185">Reference proteome</keyword>
<evidence type="ECO:0000313" key="7">
    <source>
        <dbReference type="EMBL" id="KAH7313568.1"/>
    </source>
</evidence>
<dbReference type="GO" id="GO:0016829">
    <property type="term" value="F:lyase activity"/>
    <property type="evidence" value="ECO:0007669"/>
    <property type="project" value="UniProtKB-KW"/>
</dbReference>
<dbReference type="PANTHER" id="PTHR13522">
    <property type="entry name" value="U6 SNRNA PHOSPHODIESTERASE 1"/>
    <property type="match status" value="1"/>
</dbReference>
<comment type="similarity">
    <text evidence="5">Belongs to the 2H phosphoesterase superfamily. USB1 family.</text>
</comment>
<comment type="function">
    <text evidence="5">Phosphodiesterase responsible for the U6 snRNA 3' end processing. Acts as an exoribonuclease (RNase) responsible for trimming the poly(U) tract of the last nucleotides in the pre-U6 snRNA molecule, leading to the formation of mature U6 snRNA.</text>
</comment>
<dbReference type="GO" id="GO:0034477">
    <property type="term" value="P:U6 snRNA 3'-end processing"/>
    <property type="evidence" value="ECO:0007669"/>
    <property type="project" value="UniProtKB-UniRule"/>
</dbReference>
<protein>
    <recommendedName>
        <fullName evidence="5">U6 snRNA phosphodiesterase</fullName>
        <ecNumber evidence="5">3.1.4.-</ecNumber>
    </recommendedName>
</protein>
<feature type="compositionally biased region" description="Low complexity" evidence="6">
    <location>
        <begin position="7"/>
        <end position="28"/>
    </location>
</feature>
<evidence type="ECO:0000256" key="4">
    <source>
        <dbReference type="ARBA" id="ARBA00023242"/>
    </source>
</evidence>
<dbReference type="AlphaFoldDB" id="A0A8K0SIX4"/>
<evidence type="ECO:0000256" key="1">
    <source>
        <dbReference type="ARBA" id="ARBA00022722"/>
    </source>
</evidence>
<dbReference type="InterPro" id="IPR027521">
    <property type="entry name" value="Usb1"/>
</dbReference>
<feature type="active site" description="Proton donor/acceptor" evidence="5">
    <location>
        <position position="251"/>
    </location>
</feature>
<keyword evidence="4 5" id="KW-0539">Nucleus</keyword>
<accession>A0A8K0SIX4</accession>
<reference evidence="7" key="1">
    <citation type="journal article" date="2021" name="Nat. Commun.">
        <title>Genetic determinants of endophytism in the Arabidopsis root mycobiome.</title>
        <authorList>
            <person name="Mesny F."/>
            <person name="Miyauchi S."/>
            <person name="Thiergart T."/>
            <person name="Pickel B."/>
            <person name="Atanasova L."/>
            <person name="Karlsson M."/>
            <person name="Huettel B."/>
            <person name="Barry K.W."/>
            <person name="Haridas S."/>
            <person name="Chen C."/>
            <person name="Bauer D."/>
            <person name="Andreopoulos W."/>
            <person name="Pangilinan J."/>
            <person name="LaButti K."/>
            <person name="Riley R."/>
            <person name="Lipzen A."/>
            <person name="Clum A."/>
            <person name="Drula E."/>
            <person name="Henrissat B."/>
            <person name="Kohler A."/>
            <person name="Grigoriev I.V."/>
            <person name="Martin F.M."/>
            <person name="Hacquard S."/>
        </authorList>
    </citation>
    <scope>NUCLEOTIDE SEQUENCE</scope>
    <source>
        <strain evidence="7">MPI-CAGE-CH-0235</strain>
    </source>
</reference>
<comment type="caution">
    <text evidence="7">The sequence shown here is derived from an EMBL/GenBank/DDBJ whole genome shotgun (WGS) entry which is preliminary data.</text>
</comment>
<feature type="region of interest" description="Disordered" evidence="6">
    <location>
        <begin position="1"/>
        <end position="61"/>
    </location>
</feature>
<dbReference type="GO" id="GO:0005634">
    <property type="term" value="C:nucleus"/>
    <property type="evidence" value="ECO:0007669"/>
    <property type="project" value="UniProtKB-SubCell"/>
</dbReference>
<dbReference type="GO" id="GO:1990838">
    <property type="term" value="F:poly(U)-specific exoribonuclease activity, producing 3' uridine cyclic phosphate ends"/>
    <property type="evidence" value="ECO:0007669"/>
    <property type="project" value="UniProtKB-UniRule"/>
</dbReference>
<dbReference type="EC" id="3.1.4.-" evidence="5"/>
<evidence type="ECO:0000256" key="5">
    <source>
        <dbReference type="HAMAP-Rule" id="MF_03040"/>
    </source>
</evidence>
<dbReference type="Pfam" id="PF09749">
    <property type="entry name" value="HVSL"/>
    <property type="match status" value="1"/>
</dbReference>